<evidence type="ECO:0000313" key="7">
    <source>
        <dbReference type="Proteomes" id="UP000053433"/>
    </source>
</evidence>
<dbReference type="SUPFAM" id="SSF53474">
    <property type="entry name" value="alpha/beta-Hydrolases"/>
    <property type="match status" value="1"/>
</dbReference>
<keyword evidence="4" id="KW-1133">Transmembrane helix</keyword>
<reference evidence="6 7" key="1">
    <citation type="submission" date="2015-10" db="EMBL/GenBank/DDBJ databases">
        <title>A novel member of the family Ruminococcaceae isolated from human faeces.</title>
        <authorList>
            <person name="Shkoporov A.N."/>
            <person name="Chaplin A.V."/>
            <person name="Motuzova O.V."/>
            <person name="Kafarskaia L.I."/>
            <person name="Efimov B.A."/>
        </authorList>
    </citation>
    <scope>NUCLEOTIDE SEQUENCE [LARGE SCALE GENOMIC DNA]</scope>
    <source>
        <strain evidence="6 7">668</strain>
    </source>
</reference>
<dbReference type="InterPro" id="IPR029058">
    <property type="entry name" value="AB_hydrolase_fold"/>
</dbReference>
<evidence type="ECO:0000313" key="6">
    <source>
        <dbReference type="EMBL" id="KUE75535.1"/>
    </source>
</evidence>
<dbReference type="RefSeq" id="WP_058723524.1">
    <property type="nucleotide sequence ID" value="NZ_CATXDA010000084.1"/>
</dbReference>
<keyword evidence="4" id="KW-0472">Membrane</keyword>
<dbReference type="Pfam" id="PF22244">
    <property type="entry name" value="GCE_fung"/>
    <property type="match status" value="1"/>
</dbReference>
<proteinExistence type="predicted"/>
<dbReference type="InterPro" id="IPR054579">
    <property type="entry name" value="GCE-like_dom"/>
</dbReference>
<dbReference type="GO" id="GO:0052689">
    <property type="term" value="F:carboxylic ester hydrolase activity"/>
    <property type="evidence" value="ECO:0007669"/>
    <property type="project" value="UniProtKB-KW"/>
</dbReference>
<evidence type="ECO:0000256" key="1">
    <source>
        <dbReference type="ARBA" id="ARBA00022487"/>
    </source>
</evidence>
<dbReference type="AlphaFoldDB" id="A0A0W7TP84"/>
<evidence type="ECO:0000256" key="4">
    <source>
        <dbReference type="SAM" id="Phobius"/>
    </source>
</evidence>
<keyword evidence="1" id="KW-0719">Serine esterase</keyword>
<gene>
    <name evidence="6" type="ORF">ASJ35_13535</name>
</gene>
<sequence length="448" mass="49547">MKEKQRKKFHWWYIPLGIVLVLVLTAGGLVLWMHSMLPWPNMVAMTSNFQMELSDPMRAYVVGGERDYSTLPEVLALQDGTGVETPEDMALRRAEVLDLFEKHVYGVLPKNGFETSFEVVEEGEALDGAALRRQVKLTVTTDKGSSDALLLMYLPNSDRPAPVVVGLNFNGNHTVLDDPAILPSYASEKDAAVLEEERGGKAERWAIEEAVARGYGVATIWCNDFAPDDAKAYSSRVISLFDEPEFKAVGAWAFGIMRGVDYLVQDADVDAARIADIGHSRLGKAAVWAGANDEHIALVISNDSGNTGASLTRENRGETLKSINALFPHWFCTKYKEYGADAASLPVDQHLLLACIAPRRVYVACAEGDLWADPQGAWNSLMASRPAFALYGLDVLPDGCVAEGETQPHAGQACWSGAMGYHNRAGWHDVWREDWEFYFQYMDEYLKA</sequence>
<keyword evidence="3" id="KW-0378">Hydrolase</keyword>
<evidence type="ECO:0000256" key="2">
    <source>
        <dbReference type="ARBA" id="ARBA00022729"/>
    </source>
</evidence>
<name>A0A0W7TP84_9FIRM</name>
<accession>A0A0W7TP84</accession>
<feature type="domain" description="4-O-methyl-glucuronoyl methylesterase-like" evidence="5">
    <location>
        <begin position="238"/>
        <end position="391"/>
    </location>
</feature>
<comment type="caution">
    <text evidence="6">The sequence shown here is derived from an EMBL/GenBank/DDBJ whole genome shotgun (WGS) entry which is preliminary data.</text>
</comment>
<dbReference type="EMBL" id="LMUA01000020">
    <property type="protein sequence ID" value="KUE75535.1"/>
    <property type="molecule type" value="Genomic_DNA"/>
</dbReference>
<protein>
    <recommendedName>
        <fullName evidence="5">4-O-methyl-glucuronoyl methylesterase-like domain-containing protein</fullName>
    </recommendedName>
</protein>
<evidence type="ECO:0000259" key="5">
    <source>
        <dbReference type="Pfam" id="PF22244"/>
    </source>
</evidence>
<dbReference type="Gene3D" id="3.40.50.1820">
    <property type="entry name" value="alpha/beta hydrolase"/>
    <property type="match status" value="1"/>
</dbReference>
<organism evidence="6 7">
    <name type="scientific">Ruthenibacterium lactatiformans</name>
    <dbReference type="NCBI Taxonomy" id="1550024"/>
    <lineage>
        <taxon>Bacteria</taxon>
        <taxon>Bacillati</taxon>
        <taxon>Bacillota</taxon>
        <taxon>Clostridia</taxon>
        <taxon>Eubacteriales</taxon>
        <taxon>Oscillospiraceae</taxon>
        <taxon>Ruthenibacterium</taxon>
    </lineage>
</organism>
<feature type="transmembrane region" description="Helical" evidence="4">
    <location>
        <begin position="12"/>
        <end position="33"/>
    </location>
</feature>
<keyword evidence="4" id="KW-0812">Transmembrane</keyword>
<dbReference type="Proteomes" id="UP000053433">
    <property type="component" value="Unassembled WGS sequence"/>
</dbReference>
<keyword evidence="2" id="KW-0732">Signal</keyword>
<evidence type="ECO:0000256" key="3">
    <source>
        <dbReference type="ARBA" id="ARBA00022801"/>
    </source>
</evidence>